<keyword evidence="3 5" id="KW-0067">ATP-binding</keyword>
<dbReference type="PROSITE" id="PS50893">
    <property type="entry name" value="ABC_TRANSPORTER_2"/>
    <property type="match status" value="1"/>
</dbReference>
<evidence type="ECO:0000256" key="1">
    <source>
        <dbReference type="ARBA" id="ARBA00022448"/>
    </source>
</evidence>
<evidence type="ECO:0000259" key="4">
    <source>
        <dbReference type="PROSITE" id="PS50893"/>
    </source>
</evidence>
<dbReference type="CDD" id="cd03230">
    <property type="entry name" value="ABC_DR_subfamily_A"/>
    <property type="match status" value="1"/>
</dbReference>
<protein>
    <submittedName>
        <fullName evidence="5">ABC transporter ATP-binding protein</fullName>
    </submittedName>
</protein>
<name>A0A3R9QZ59_9CREN</name>
<dbReference type="Proteomes" id="UP000278149">
    <property type="component" value="Unassembled WGS sequence"/>
</dbReference>
<evidence type="ECO:0000313" key="5">
    <source>
        <dbReference type="EMBL" id="RSN69546.1"/>
    </source>
</evidence>
<dbReference type="Pfam" id="PF00005">
    <property type="entry name" value="ABC_tran"/>
    <property type="match status" value="1"/>
</dbReference>
<dbReference type="Gene3D" id="3.40.50.300">
    <property type="entry name" value="P-loop containing nucleotide triphosphate hydrolases"/>
    <property type="match status" value="1"/>
</dbReference>
<reference evidence="5 6" key="1">
    <citation type="submission" date="2018-10" db="EMBL/GenBank/DDBJ databases">
        <title>Co-occurring genomic capacity for anaerobic methane metabolism and dissimilatory sulfite reduction discovered in the Korarchaeota.</title>
        <authorList>
            <person name="Mckay L.J."/>
            <person name="Dlakic M."/>
            <person name="Fields M.W."/>
            <person name="Delmont T.O."/>
            <person name="Eren A.M."/>
            <person name="Jay Z.J."/>
            <person name="Klingelsmith K.B."/>
            <person name="Rusch D.B."/>
            <person name="Inskeep W.P."/>
        </authorList>
    </citation>
    <scope>NUCLEOTIDE SEQUENCE [LARGE SCALE GENOMIC DNA]</scope>
    <source>
        <strain evidence="5 6">WS</strain>
    </source>
</reference>
<evidence type="ECO:0000256" key="2">
    <source>
        <dbReference type="ARBA" id="ARBA00022741"/>
    </source>
</evidence>
<dbReference type="PANTHER" id="PTHR42711:SF18">
    <property type="entry name" value="ABC TRANSPORTER, ATP-BINDING PROTEIN"/>
    <property type="match status" value="1"/>
</dbReference>
<dbReference type="SUPFAM" id="SSF52540">
    <property type="entry name" value="P-loop containing nucleoside triphosphate hydrolases"/>
    <property type="match status" value="1"/>
</dbReference>
<dbReference type="GO" id="GO:0016887">
    <property type="term" value="F:ATP hydrolysis activity"/>
    <property type="evidence" value="ECO:0007669"/>
    <property type="project" value="InterPro"/>
</dbReference>
<evidence type="ECO:0000313" key="6">
    <source>
        <dbReference type="Proteomes" id="UP000278149"/>
    </source>
</evidence>
<dbReference type="PANTHER" id="PTHR42711">
    <property type="entry name" value="ABC TRANSPORTER ATP-BINDING PROTEIN"/>
    <property type="match status" value="1"/>
</dbReference>
<proteinExistence type="predicted"/>
<dbReference type="RefSeq" id="WP_125741123.1">
    <property type="nucleotide sequence ID" value="NZ_RCOR01000018.1"/>
</dbReference>
<dbReference type="InterPro" id="IPR003593">
    <property type="entry name" value="AAA+_ATPase"/>
</dbReference>
<sequence length="247" mass="27958">MPAVEVKNLSKSFGEVKAVNNISFDVEEGSIFGLLGPNGAGKTTTLRMIYGVLRPDSGSVRVLGIDVWEEPRKAKSLMGVMPEDTGIYPRLTAEENLIYFGKMRGMDEHKLRRRVSELLKILGLEEKRFTIADKLSKGQKQKVAFARAILDEPPILILDEPTLGVDVMSAREIRNMIVDYARAGRTVILSTHNMWEAEKLCTHVGIISEGKMRYVGKREDLEKLYEEKEFEEIFLRMVRGEVIEKVV</sequence>
<dbReference type="InterPro" id="IPR003439">
    <property type="entry name" value="ABC_transporter-like_ATP-bd"/>
</dbReference>
<keyword evidence="2" id="KW-0547">Nucleotide-binding</keyword>
<comment type="caution">
    <text evidence="5">The sequence shown here is derived from an EMBL/GenBank/DDBJ whole genome shotgun (WGS) entry which is preliminary data.</text>
</comment>
<dbReference type="PROSITE" id="PS00211">
    <property type="entry name" value="ABC_TRANSPORTER_1"/>
    <property type="match status" value="1"/>
</dbReference>
<dbReference type="AlphaFoldDB" id="A0A3R9QZ59"/>
<feature type="domain" description="ABC transporter" evidence="4">
    <location>
        <begin position="4"/>
        <end position="234"/>
    </location>
</feature>
<dbReference type="SMART" id="SM00382">
    <property type="entry name" value="AAA"/>
    <property type="match status" value="1"/>
</dbReference>
<evidence type="ECO:0000256" key="3">
    <source>
        <dbReference type="ARBA" id="ARBA00022840"/>
    </source>
</evidence>
<dbReference type="GO" id="GO:0005524">
    <property type="term" value="F:ATP binding"/>
    <property type="evidence" value="ECO:0007669"/>
    <property type="project" value="UniProtKB-KW"/>
</dbReference>
<dbReference type="EMBL" id="RCOR01000018">
    <property type="protein sequence ID" value="RSN69546.1"/>
    <property type="molecule type" value="Genomic_DNA"/>
</dbReference>
<keyword evidence="1" id="KW-0813">Transport</keyword>
<organism evidence="5 6">
    <name type="scientific">Candidatus Korarchaeum cryptofilum</name>
    <dbReference type="NCBI Taxonomy" id="498846"/>
    <lineage>
        <taxon>Archaea</taxon>
        <taxon>Thermoproteota</taxon>
        <taxon>Candidatus Korarchaeia</taxon>
        <taxon>Candidatus Korarchaeales</taxon>
        <taxon>Candidatus Korarchaeaceae</taxon>
        <taxon>Candidatus Korarchaeum</taxon>
    </lineage>
</organism>
<dbReference type="InterPro" id="IPR017871">
    <property type="entry name" value="ABC_transporter-like_CS"/>
</dbReference>
<dbReference type="InterPro" id="IPR050763">
    <property type="entry name" value="ABC_transporter_ATP-binding"/>
</dbReference>
<accession>A0A3R9QZ59</accession>
<gene>
    <name evidence="5" type="ORF">D9Q81_02780</name>
</gene>
<dbReference type="InterPro" id="IPR027417">
    <property type="entry name" value="P-loop_NTPase"/>
</dbReference>